<evidence type="ECO:0000313" key="3">
    <source>
        <dbReference type="Proteomes" id="UP000821866"/>
    </source>
</evidence>
<evidence type="ECO:0000313" key="2">
    <source>
        <dbReference type="EMBL" id="KAH8042266.1"/>
    </source>
</evidence>
<feature type="compositionally biased region" description="Low complexity" evidence="1">
    <location>
        <begin position="471"/>
        <end position="482"/>
    </location>
</feature>
<feature type="compositionally biased region" description="Gly residues" evidence="1">
    <location>
        <begin position="542"/>
        <end position="562"/>
    </location>
</feature>
<evidence type="ECO:0000256" key="1">
    <source>
        <dbReference type="SAM" id="MobiDB-lite"/>
    </source>
</evidence>
<protein>
    <submittedName>
        <fullName evidence="2">Uncharacterized protein</fullName>
    </submittedName>
</protein>
<reference evidence="2" key="1">
    <citation type="journal article" date="2020" name="Cell">
        <title>Large-Scale Comparative Analyses of Tick Genomes Elucidate Their Genetic Diversity and Vector Capacities.</title>
        <authorList>
            <consortium name="Tick Genome and Microbiome Consortium (TIGMIC)"/>
            <person name="Jia N."/>
            <person name="Wang J."/>
            <person name="Shi W."/>
            <person name="Du L."/>
            <person name="Sun Y."/>
            <person name="Zhan W."/>
            <person name="Jiang J.F."/>
            <person name="Wang Q."/>
            <person name="Zhang B."/>
            <person name="Ji P."/>
            <person name="Bell-Sakyi L."/>
            <person name="Cui X.M."/>
            <person name="Yuan T.T."/>
            <person name="Jiang B.G."/>
            <person name="Yang W.F."/>
            <person name="Lam T.T."/>
            <person name="Chang Q.C."/>
            <person name="Ding S.J."/>
            <person name="Wang X.J."/>
            <person name="Zhu J.G."/>
            <person name="Ruan X.D."/>
            <person name="Zhao L."/>
            <person name="Wei J.T."/>
            <person name="Ye R.Z."/>
            <person name="Que T.C."/>
            <person name="Du C.H."/>
            <person name="Zhou Y.H."/>
            <person name="Cheng J.X."/>
            <person name="Dai P.F."/>
            <person name="Guo W.B."/>
            <person name="Han X.H."/>
            <person name="Huang E.J."/>
            <person name="Li L.F."/>
            <person name="Wei W."/>
            <person name="Gao Y.C."/>
            <person name="Liu J.Z."/>
            <person name="Shao H.Z."/>
            <person name="Wang X."/>
            <person name="Wang C.C."/>
            <person name="Yang T.C."/>
            <person name="Huo Q.B."/>
            <person name="Li W."/>
            <person name="Chen H.Y."/>
            <person name="Chen S.E."/>
            <person name="Zhou L.G."/>
            <person name="Ni X.B."/>
            <person name="Tian J.H."/>
            <person name="Sheng Y."/>
            <person name="Liu T."/>
            <person name="Pan Y.S."/>
            <person name="Xia L.Y."/>
            <person name="Li J."/>
            <person name="Zhao F."/>
            <person name="Cao W.C."/>
        </authorList>
    </citation>
    <scope>NUCLEOTIDE SEQUENCE</scope>
    <source>
        <strain evidence="2">Rmic-2018</strain>
    </source>
</reference>
<feature type="region of interest" description="Disordered" evidence="1">
    <location>
        <begin position="591"/>
        <end position="610"/>
    </location>
</feature>
<feature type="compositionally biased region" description="Gly residues" evidence="1">
    <location>
        <begin position="399"/>
        <end position="409"/>
    </location>
</feature>
<feature type="region of interest" description="Disordered" evidence="1">
    <location>
        <begin position="123"/>
        <end position="157"/>
    </location>
</feature>
<feature type="region of interest" description="Disordered" evidence="1">
    <location>
        <begin position="275"/>
        <end position="586"/>
    </location>
</feature>
<dbReference type="VEuPathDB" id="VectorBase:LOC119174485"/>
<feature type="compositionally biased region" description="Basic and acidic residues" evidence="1">
    <location>
        <begin position="137"/>
        <end position="147"/>
    </location>
</feature>
<feature type="compositionally biased region" description="Low complexity" evidence="1">
    <location>
        <begin position="440"/>
        <end position="451"/>
    </location>
</feature>
<comment type="caution">
    <text evidence="2">The sequence shown here is derived from an EMBL/GenBank/DDBJ whole genome shotgun (WGS) entry which is preliminary data.</text>
</comment>
<sequence>MRAEKRCPEPGDRVVLGEMVPVDTVRTAVDDRVRAPERKASLFLFGVQSVRHFFLLGGPCHVSQSAHAQPRDTDACAHGGYVNGIPSFSGLYLWHQWMESQRTLGAYTADSIGDSPETGIARGARFGSSGGRLSDTLGREHDARSKENAVTLKSASRNSAPMRIHASYRVGPLAYSKRALNIRKRAAFYIANDTGGAGGDSAGDGGSSSGAGEATTKSPDASSADASAGAATPSTPATTGITGEGSGEDKDKFVFHGDAPPVIATGVIFDVSDNEAIPRKPGEGHDVDIFGTAQTTPKPSDDGDHGATTEATSTTTAAPGGGFAEGSAGGAAGGSPDGSTFGDHDASTEAPTTTTEGHSDVPADIPQADAPGFGDHDATTPSSTTTTLDHGDESPDASGGSGVFSGFGGSTDTPEEKTGNIEREEMTTTTSSPTADCDSDCSGDGTTTTPSPHDDTTTEDNGFGGSDSGDDGSSTTTTTESSGAGGDDDGDSGGDSGAGSRDNGGDGGDNGGDGGDNGGDNGDSGNHDTDGNGDNGGHDDGGYSGGDAGGGNGDGRHGAGGHGDSEGDESHVHHDYGGRIPPTREQLLAELSPDTRRQYEMDHGNSPDTK</sequence>
<feature type="compositionally biased region" description="Low complexity" evidence="1">
    <location>
        <begin position="308"/>
        <end position="318"/>
    </location>
</feature>
<dbReference type="AlphaFoldDB" id="A0A9J6F659"/>
<proteinExistence type="predicted"/>
<feature type="compositionally biased region" description="Basic and acidic residues" evidence="1">
    <location>
        <begin position="276"/>
        <end position="288"/>
    </location>
</feature>
<feature type="compositionally biased region" description="Basic and acidic residues" evidence="1">
    <location>
        <begin position="414"/>
        <end position="426"/>
    </location>
</feature>
<accession>A0A9J6F659</accession>
<reference evidence="2" key="2">
    <citation type="submission" date="2021-09" db="EMBL/GenBank/DDBJ databases">
        <authorList>
            <person name="Jia N."/>
            <person name="Wang J."/>
            <person name="Shi W."/>
            <person name="Du L."/>
            <person name="Sun Y."/>
            <person name="Zhan W."/>
            <person name="Jiang J."/>
            <person name="Wang Q."/>
            <person name="Zhang B."/>
            <person name="Ji P."/>
            <person name="Sakyi L.B."/>
            <person name="Cui X."/>
            <person name="Yuan T."/>
            <person name="Jiang B."/>
            <person name="Yang W."/>
            <person name="Lam T.T.-Y."/>
            <person name="Chang Q."/>
            <person name="Ding S."/>
            <person name="Wang X."/>
            <person name="Zhu J."/>
            <person name="Ruan X."/>
            <person name="Zhao L."/>
            <person name="Wei J."/>
            <person name="Que T."/>
            <person name="Du C."/>
            <person name="Cheng J."/>
            <person name="Dai P."/>
            <person name="Han X."/>
            <person name="Huang E."/>
            <person name="Gao Y."/>
            <person name="Liu J."/>
            <person name="Shao H."/>
            <person name="Ye R."/>
            <person name="Li L."/>
            <person name="Wei W."/>
            <person name="Wang X."/>
            <person name="Wang C."/>
            <person name="Huo Q."/>
            <person name="Li W."/>
            <person name="Guo W."/>
            <person name="Chen H."/>
            <person name="Chen S."/>
            <person name="Zhou L."/>
            <person name="Zhou L."/>
            <person name="Ni X."/>
            <person name="Tian J."/>
            <person name="Zhou Y."/>
            <person name="Sheng Y."/>
            <person name="Liu T."/>
            <person name="Pan Y."/>
            <person name="Xia L."/>
            <person name="Li J."/>
            <person name="Zhao F."/>
            <person name="Cao W."/>
        </authorList>
    </citation>
    <scope>NUCLEOTIDE SEQUENCE</scope>
    <source>
        <strain evidence="2">Rmic-2018</strain>
        <tissue evidence="2">Larvae</tissue>
    </source>
</reference>
<feature type="compositionally biased region" description="Basic and acidic residues" evidence="1">
    <location>
        <begin position="525"/>
        <end position="541"/>
    </location>
</feature>
<feature type="compositionally biased region" description="Gly residues" evidence="1">
    <location>
        <begin position="505"/>
        <end position="522"/>
    </location>
</feature>
<dbReference type="EMBL" id="JABSTU010000001">
    <property type="protein sequence ID" value="KAH8042266.1"/>
    <property type="molecule type" value="Genomic_DNA"/>
</dbReference>
<feature type="compositionally biased region" description="Low complexity" evidence="1">
    <location>
        <begin position="210"/>
        <end position="241"/>
    </location>
</feature>
<feature type="region of interest" description="Disordered" evidence="1">
    <location>
        <begin position="194"/>
        <end position="257"/>
    </location>
</feature>
<keyword evidence="3" id="KW-1185">Reference proteome</keyword>
<dbReference type="Proteomes" id="UP000821866">
    <property type="component" value="Chromosome 1"/>
</dbReference>
<feature type="compositionally biased region" description="Gly residues" evidence="1">
    <location>
        <begin position="319"/>
        <end position="336"/>
    </location>
</feature>
<organism evidence="2 3">
    <name type="scientific">Rhipicephalus microplus</name>
    <name type="common">Cattle tick</name>
    <name type="synonym">Boophilus microplus</name>
    <dbReference type="NCBI Taxonomy" id="6941"/>
    <lineage>
        <taxon>Eukaryota</taxon>
        <taxon>Metazoa</taxon>
        <taxon>Ecdysozoa</taxon>
        <taxon>Arthropoda</taxon>
        <taxon>Chelicerata</taxon>
        <taxon>Arachnida</taxon>
        <taxon>Acari</taxon>
        <taxon>Parasitiformes</taxon>
        <taxon>Ixodida</taxon>
        <taxon>Ixodoidea</taxon>
        <taxon>Ixodidae</taxon>
        <taxon>Rhipicephalinae</taxon>
        <taxon>Rhipicephalus</taxon>
        <taxon>Boophilus</taxon>
    </lineage>
</organism>
<feature type="compositionally biased region" description="Basic and acidic residues" evidence="1">
    <location>
        <begin position="563"/>
        <end position="577"/>
    </location>
</feature>
<gene>
    <name evidence="2" type="ORF">HPB51_021350</name>
</gene>
<feature type="compositionally biased region" description="Gly residues" evidence="1">
    <location>
        <begin position="195"/>
        <end position="209"/>
    </location>
</feature>
<name>A0A9J6F659_RHIMP</name>
<feature type="compositionally biased region" description="Basic and acidic residues" evidence="1">
    <location>
        <begin position="593"/>
        <end position="610"/>
    </location>
</feature>
<feature type="compositionally biased region" description="Low complexity" evidence="1">
    <location>
        <begin position="123"/>
        <end position="134"/>
    </location>
</feature>